<organism evidence="2 3">
    <name type="scientific">Aeromicrobium halocynthiae</name>
    <dbReference type="NCBI Taxonomy" id="560557"/>
    <lineage>
        <taxon>Bacteria</taxon>
        <taxon>Bacillati</taxon>
        <taxon>Actinomycetota</taxon>
        <taxon>Actinomycetes</taxon>
        <taxon>Propionibacteriales</taxon>
        <taxon>Nocardioidaceae</taxon>
        <taxon>Aeromicrobium</taxon>
    </lineage>
</organism>
<proteinExistence type="predicted"/>
<reference evidence="2 3" key="1">
    <citation type="journal article" date="2019" name="Int. J. Syst. Evol. Microbiol.">
        <title>The Global Catalogue of Microorganisms (GCM) 10K type strain sequencing project: providing services to taxonomists for standard genome sequencing and annotation.</title>
        <authorList>
            <consortium name="The Broad Institute Genomics Platform"/>
            <consortium name="The Broad Institute Genome Sequencing Center for Infectious Disease"/>
            <person name="Wu L."/>
            <person name="Ma J."/>
        </authorList>
    </citation>
    <scope>NUCLEOTIDE SEQUENCE [LARGE SCALE GENOMIC DNA]</scope>
    <source>
        <strain evidence="2 3">JCM 15749</strain>
    </source>
</reference>
<feature type="transmembrane region" description="Helical" evidence="1">
    <location>
        <begin position="74"/>
        <end position="94"/>
    </location>
</feature>
<name>A0ABN2VW29_9ACTN</name>
<sequence>MLLLVVVADAGAWVLVGAGALALAGITSSVRLVTGTCPYCAPVAAGATATQAVGAVLVSTVGVPGGPVRPVDGVTVALVALAVTVSALLVVATLGRSRETSPGNFYAL</sequence>
<gene>
    <name evidence="2" type="ORF">GCM10009821_10730</name>
</gene>
<keyword evidence="3" id="KW-1185">Reference proteome</keyword>
<evidence type="ECO:0000313" key="2">
    <source>
        <dbReference type="EMBL" id="GAA2074064.1"/>
    </source>
</evidence>
<protein>
    <submittedName>
        <fullName evidence="2">Uncharacterized protein</fullName>
    </submittedName>
</protein>
<keyword evidence="1" id="KW-0812">Transmembrane</keyword>
<keyword evidence="1" id="KW-0472">Membrane</keyword>
<dbReference type="RefSeq" id="WP_344325481.1">
    <property type="nucleotide sequence ID" value="NZ_BAAAPY010000002.1"/>
</dbReference>
<comment type="caution">
    <text evidence="2">The sequence shown here is derived from an EMBL/GenBank/DDBJ whole genome shotgun (WGS) entry which is preliminary data.</text>
</comment>
<evidence type="ECO:0000256" key="1">
    <source>
        <dbReference type="SAM" id="Phobius"/>
    </source>
</evidence>
<accession>A0ABN2VW29</accession>
<dbReference type="EMBL" id="BAAAPY010000002">
    <property type="protein sequence ID" value="GAA2074064.1"/>
    <property type="molecule type" value="Genomic_DNA"/>
</dbReference>
<keyword evidence="1" id="KW-1133">Transmembrane helix</keyword>
<evidence type="ECO:0000313" key="3">
    <source>
        <dbReference type="Proteomes" id="UP001501480"/>
    </source>
</evidence>
<dbReference type="Proteomes" id="UP001501480">
    <property type="component" value="Unassembled WGS sequence"/>
</dbReference>